<evidence type="ECO:0000256" key="1">
    <source>
        <dbReference type="ARBA" id="ARBA00004141"/>
    </source>
</evidence>
<dbReference type="Gene3D" id="1.10.357.20">
    <property type="entry name" value="SLC41 divalent cation transporters, integral membrane domain"/>
    <property type="match status" value="1"/>
</dbReference>
<keyword evidence="4 9" id="KW-0812">Transmembrane</keyword>
<comment type="function">
    <text evidence="9">Acts as a magnesium transporter.</text>
</comment>
<dbReference type="Proteomes" id="UP000653472">
    <property type="component" value="Unassembled WGS sequence"/>
</dbReference>
<organism evidence="11 12">
    <name type="scientific">Solimonas marina</name>
    <dbReference type="NCBI Taxonomy" id="2714601"/>
    <lineage>
        <taxon>Bacteria</taxon>
        <taxon>Pseudomonadati</taxon>
        <taxon>Pseudomonadota</taxon>
        <taxon>Gammaproteobacteria</taxon>
        <taxon>Nevskiales</taxon>
        <taxon>Nevskiaceae</taxon>
        <taxon>Solimonas</taxon>
    </lineage>
</organism>
<comment type="subcellular location">
    <subcellularLocation>
        <location evidence="9">Cell membrane</location>
        <topology evidence="9">Multi-pass membrane protein</topology>
    </subcellularLocation>
    <subcellularLocation>
        <location evidence="1">Membrane</location>
        <topology evidence="1">Multi-pass membrane protein</topology>
    </subcellularLocation>
</comment>
<dbReference type="InterPro" id="IPR036739">
    <property type="entry name" value="SLC41_membr_dom_sf"/>
</dbReference>
<dbReference type="InterPro" id="IPR000644">
    <property type="entry name" value="CBS_dom"/>
</dbReference>
<evidence type="ECO:0000256" key="9">
    <source>
        <dbReference type="RuleBase" id="RU362011"/>
    </source>
</evidence>
<feature type="transmembrane region" description="Helical" evidence="9">
    <location>
        <begin position="388"/>
        <end position="409"/>
    </location>
</feature>
<dbReference type="Pfam" id="PF03448">
    <property type="entry name" value="MgtE_N"/>
    <property type="match status" value="1"/>
</dbReference>
<keyword evidence="9" id="KW-1003">Cell membrane</keyword>
<dbReference type="PANTHER" id="PTHR43773:SF1">
    <property type="entry name" value="MAGNESIUM TRANSPORTER MGTE"/>
    <property type="match status" value="1"/>
</dbReference>
<sequence>MSERESSSAAVALLRERLAGGRLLPVRRALHALNPAEIANLLESLPPQQRKVVWEMVSPEDDGEVLLHLGEDVRTELMRQMDVHELVAAAEELDIDDLADFVEHLPETVTQQILKALDADDRARLEAVLAYEPDTAGGLMNTDTVTVRPDVTLDVVQRYLRLRGELPAHTDALFVVDRYSHYLGALPLDRILTRGETELVSGVMEREREALPASMGEERVAQRFEDADLVSAPVVDDGNRLVGRITIDDVVDVIRRDAEHKLMSLAGLDEDEDIFSPVRGAARRRAVWLGINLVTAFFASSVVDLFQGSISKVVALAVLMPVVASMGGIGGSQTLTLMIRSLALGQIGAHNWRFLLKKELAVAAINGLLWAIVVGAVALMWFHSPLLALVVGMAIVINQTIAALAGIFVPLTLHKIGIDPALAGSVILTTFTDVCGFFSLLALGTLILL</sequence>
<dbReference type="SUPFAM" id="SSF54631">
    <property type="entry name" value="CBS-domain pair"/>
    <property type="match status" value="1"/>
</dbReference>
<dbReference type="InterPro" id="IPR038076">
    <property type="entry name" value="MgtE_N_sf"/>
</dbReference>
<evidence type="ECO:0000256" key="8">
    <source>
        <dbReference type="PROSITE-ProRule" id="PRU00703"/>
    </source>
</evidence>
<feature type="transmembrane region" description="Helical" evidence="9">
    <location>
        <begin position="421"/>
        <end position="448"/>
    </location>
</feature>
<feature type="transmembrane region" description="Helical" evidence="9">
    <location>
        <begin position="286"/>
        <end position="307"/>
    </location>
</feature>
<dbReference type="InterPro" id="IPR006667">
    <property type="entry name" value="SLC41_membr_dom"/>
</dbReference>
<name>A0A969WBD7_9GAMM</name>
<comment type="caution">
    <text evidence="11">The sequence shown here is derived from an EMBL/GenBank/DDBJ whole genome shotgun (WGS) entry which is preliminary data.</text>
</comment>
<keyword evidence="6 9" id="KW-1133">Transmembrane helix</keyword>
<evidence type="ECO:0000256" key="6">
    <source>
        <dbReference type="ARBA" id="ARBA00022989"/>
    </source>
</evidence>
<comment type="similarity">
    <text evidence="2 9">Belongs to the SLC41A transporter family.</text>
</comment>
<dbReference type="GO" id="GO:0005886">
    <property type="term" value="C:plasma membrane"/>
    <property type="evidence" value="ECO:0007669"/>
    <property type="project" value="UniProtKB-SubCell"/>
</dbReference>
<reference evidence="11" key="1">
    <citation type="submission" date="2020-03" db="EMBL/GenBank/DDBJ databases">
        <title>Solimonas marina sp. nov., isolated from deep seawater of the Pacific Ocean.</title>
        <authorList>
            <person name="Liu X."/>
            <person name="Lai Q."/>
            <person name="Sun F."/>
            <person name="Gai Y."/>
            <person name="Li G."/>
            <person name="Shao Z."/>
        </authorList>
    </citation>
    <scope>NUCLEOTIDE SEQUENCE</scope>
    <source>
        <strain evidence="11">C16B3</strain>
    </source>
</reference>
<dbReference type="InterPro" id="IPR046342">
    <property type="entry name" value="CBS_dom_sf"/>
</dbReference>
<evidence type="ECO:0000256" key="3">
    <source>
        <dbReference type="ARBA" id="ARBA00022448"/>
    </source>
</evidence>
<keyword evidence="9" id="KW-0479">Metal-binding</keyword>
<dbReference type="CDD" id="cd04606">
    <property type="entry name" value="CBS_pair_Mg_transporter"/>
    <property type="match status" value="1"/>
</dbReference>
<keyword evidence="12" id="KW-1185">Reference proteome</keyword>
<dbReference type="NCBIfam" id="TIGR00400">
    <property type="entry name" value="mgtE"/>
    <property type="match status" value="1"/>
</dbReference>
<gene>
    <name evidence="11" type="primary">mgtE</name>
    <name evidence="11" type="ORF">G7Y82_17255</name>
</gene>
<dbReference type="SMART" id="SM00924">
    <property type="entry name" value="MgtE_N"/>
    <property type="match status" value="1"/>
</dbReference>
<evidence type="ECO:0000256" key="2">
    <source>
        <dbReference type="ARBA" id="ARBA00009749"/>
    </source>
</evidence>
<feature type="domain" description="CBS" evidence="10">
    <location>
        <begin position="204"/>
        <end position="262"/>
    </location>
</feature>
<protein>
    <recommendedName>
        <fullName evidence="9">Magnesium transporter MgtE</fullName>
    </recommendedName>
</protein>
<dbReference type="PANTHER" id="PTHR43773">
    <property type="entry name" value="MAGNESIUM TRANSPORTER MGTE"/>
    <property type="match status" value="1"/>
</dbReference>
<dbReference type="SUPFAM" id="SSF161093">
    <property type="entry name" value="MgtE membrane domain-like"/>
    <property type="match status" value="1"/>
</dbReference>
<dbReference type="InterPro" id="IPR006669">
    <property type="entry name" value="MgtE_transporter"/>
</dbReference>
<dbReference type="PROSITE" id="PS51371">
    <property type="entry name" value="CBS"/>
    <property type="match status" value="1"/>
</dbReference>
<dbReference type="Pfam" id="PF00571">
    <property type="entry name" value="CBS"/>
    <property type="match status" value="2"/>
</dbReference>
<dbReference type="GO" id="GO:0046872">
    <property type="term" value="F:metal ion binding"/>
    <property type="evidence" value="ECO:0007669"/>
    <property type="project" value="UniProtKB-KW"/>
</dbReference>
<keyword evidence="8" id="KW-0129">CBS domain</keyword>
<evidence type="ECO:0000256" key="7">
    <source>
        <dbReference type="ARBA" id="ARBA00023136"/>
    </source>
</evidence>
<keyword evidence="3 9" id="KW-0813">Transport</keyword>
<evidence type="ECO:0000313" key="11">
    <source>
        <dbReference type="EMBL" id="NKF24062.1"/>
    </source>
</evidence>
<evidence type="ECO:0000256" key="4">
    <source>
        <dbReference type="ARBA" id="ARBA00022692"/>
    </source>
</evidence>
<evidence type="ECO:0000313" key="12">
    <source>
        <dbReference type="Proteomes" id="UP000653472"/>
    </source>
</evidence>
<feature type="transmembrane region" description="Helical" evidence="9">
    <location>
        <begin position="313"/>
        <end position="339"/>
    </location>
</feature>
<feature type="transmembrane region" description="Helical" evidence="9">
    <location>
        <begin position="360"/>
        <end position="382"/>
    </location>
</feature>
<dbReference type="Gene3D" id="3.10.580.10">
    <property type="entry name" value="CBS-domain"/>
    <property type="match status" value="1"/>
</dbReference>
<keyword evidence="7 9" id="KW-0472">Membrane</keyword>
<proteinExistence type="inferred from homology"/>
<dbReference type="RefSeq" id="WP_168149387.1">
    <property type="nucleotide sequence ID" value="NZ_JAAVXB010000011.1"/>
</dbReference>
<accession>A0A969WBD7</accession>
<dbReference type="Gene3D" id="1.25.60.10">
    <property type="entry name" value="MgtE N-terminal domain-like"/>
    <property type="match status" value="1"/>
</dbReference>
<dbReference type="GO" id="GO:0015095">
    <property type="term" value="F:magnesium ion transmembrane transporter activity"/>
    <property type="evidence" value="ECO:0007669"/>
    <property type="project" value="UniProtKB-UniRule"/>
</dbReference>
<dbReference type="InterPro" id="IPR006668">
    <property type="entry name" value="Mg_transptr_MgtE_intracell_dom"/>
</dbReference>
<dbReference type="AlphaFoldDB" id="A0A969WBD7"/>
<comment type="subunit">
    <text evidence="9">Homodimer.</text>
</comment>
<keyword evidence="5 9" id="KW-0460">Magnesium</keyword>
<dbReference type="EMBL" id="JAAVXB010000011">
    <property type="protein sequence ID" value="NKF24062.1"/>
    <property type="molecule type" value="Genomic_DNA"/>
</dbReference>
<evidence type="ECO:0000259" key="10">
    <source>
        <dbReference type="PROSITE" id="PS51371"/>
    </source>
</evidence>
<dbReference type="Pfam" id="PF01769">
    <property type="entry name" value="MgtE"/>
    <property type="match status" value="1"/>
</dbReference>
<dbReference type="SUPFAM" id="SSF158791">
    <property type="entry name" value="MgtE N-terminal domain-like"/>
    <property type="match status" value="1"/>
</dbReference>
<evidence type="ECO:0000256" key="5">
    <source>
        <dbReference type="ARBA" id="ARBA00022842"/>
    </source>
</evidence>